<dbReference type="AlphaFoldDB" id="A0A0P1AEK6"/>
<keyword evidence="3" id="KW-1185">Reference proteome</keyword>
<proteinExistence type="predicted"/>
<feature type="region of interest" description="Disordered" evidence="1">
    <location>
        <begin position="1"/>
        <end position="26"/>
    </location>
</feature>
<dbReference type="GeneID" id="36403928"/>
<dbReference type="RefSeq" id="XP_024575191.1">
    <property type="nucleotide sequence ID" value="XM_024724300.1"/>
</dbReference>
<evidence type="ECO:0000313" key="3">
    <source>
        <dbReference type="Proteomes" id="UP000054928"/>
    </source>
</evidence>
<protein>
    <submittedName>
        <fullName evidence="2">Uncharacterized protein</fullName>
    </submittedName>
</protein>
<dbReference type="Proteomes" id="UP000054928">
    <property type="component" value="Unassembled WGS sequence"/>
</dbReference>
<name>A0A0P1AEK6_PLAHL</name>
<sequence>MQCARPSEGSVVHKGTKRHISSQHSFEAGTKDSEFICDLGTKKHPIANVLRITRNGNGPVDECTDEASLQEV</sequence>
<evidence type="ECO:0000256" key="1">
    <source>
        <dbReference type="SAM" id="MobiDB-lite"/>
    </source>
</evidence>
<dbReference type="EMBL" id="CCYD01000322">
    <property type="protein sequence ID" value="CEG38822.1"/>
    <property type="molecule type" value="Genomic_DNA"/>
</dbReference>
<reference evidence="3" key="1">
    <citation type="submission" date="2014-09" db="EMBL/GenBank/DDBJ databases">
        <authorList>
            <person name="Sharma Rahul"/>
            <person name="Thines Marco"/>
        </authorList>
    </citation>
    <scope>NUCLEOTIDE SEQUENCE [LARGE SCALE GENOMIC DNA]</scope>
</reference>
<accession>A0A0P1AEK6</accession>
<organism evidence="2 3">
    <name type="scientific">Plasmopara halstedii</name>
    <name type="common">Downy mildew of sunflower</name>
    <dbReference type="NCBI Taxonomy" id="4781"/>
    <lineage>
        <taxon>Eukaryota</taxon>
        <taxon>Sar</taxon>
        <taxon>Stramenopiles</taxon>
        <taxon>Oomycota</taxon>
        <taxon>Peronosporomycetes</taxon>
        <taxon>Peronosporales</taxon>
        <taxon>Peronosporaceae</taxon>
        <taxon>Plasmopara</taxon>
    </lineage>
</organism>
<evidence type="ECO:0000313" key="2">
    <source>
        <dbReference type="EMBL" id="CEG38822.1"/>
    </source>
</evidence>